<evidence type="ECO:0000256" key="5">
    <source>
        <dbReference type="ARBA" id="ARBA00023002"/>
    </source>
</evidence>
<dbReference type="SUPFAM" id="SSF47203">
    <property type="entry name" value="Acyl-CoA dehydrogenase C-terminal domain-like"/>
    <property type="match status" value="1"/>
</dbReference>
<dbReference type="InterPro" id="IPR046373">
    <property type="entry name" value="Acyl-CoA_Oxase/DH_mid-dom_sf"/>
</dbReference>
<proteinExistence type="inferred from homology"/>
<comment type="caution">
    <text evidence="18">The sequence shown here is derived from an EMBL/GenBank/DDBJ whole genome shotgun (WGS) entry which is preliminary data.</text>
</comment>
<evidence type="ECO:0000256" key="12">
    <source>
        <dbReference type="ARBA" id="ARBA00048445"/>
    </source>
</evidence>
<comment type="pathway">
    <text evidence="7">Sulfur metabolism; dibenzothiophene degradation.</text>
</comment>
<dbReference type="InterPro" id="IPR036250">
    <property type="entry name" value="AcylCo_DH-like_C"/>
</dbReference>
<dbReference type="AlphaFoldDB" id="A0A4Y8WX25"/>
<dbReference type="Gene3D" id="1.10.540.10">
    <property type="entry name" value="Acyl-CoA dehydrogenase/oxidase, N-terminal domain"/>
    <property type="match status" value="1"/>
</dbReference>
<evidence type="ECO:0000259" key="16">
    <source>
        <dbReference type="Pfam" id="PF02771"/>
    </source>
</evidence>
<dbReference type="Pfam" id="PF02771">
    <property type="entry name" value="Acyl-CoA_dh_N"/>
    <property type="match status" value="1"/>
</dbReference>
<evidence type="ECO:0000256" key="13">
    <source>
        <dbReference type="ARBA" id="ARBA00049456"/>
    </source>
</evidence>
<dbReference type="GO" id="GO:0050660">
    <property type="term" value="F:flavin adenine dinucleotide binding"/>
    <property type="evidence" value="ECO:0007669"/>
    <property type="project" value="InterPro"/>
</dbReference>
<protein>
    <recommendedName>
        <fullName evidence="10">Dibenzothiophene monooxygenase</fullName>
        <ecNumber evidence="9">1.14.14.21</ecNumber>
    </recommendedName>
</protein>
<evidence type="ECO:0000259" key="15">
    <source>
        <dbReference type="Pfam" id="PF02770"/>
    </source>
</evidence>
<evidence type="ECO:0000256" key="10">
    <source>
        <dbReference type="ARBA" id="ARBA00034345"/>
    </source>
</evidence>
<dbReference type="Gene3D" id="2.40.110.10">
    <property type="entry name" value="Butyryl-CoA Dehydrogenase, subunit A, domain 2"/>
    <property type="match status" value="1"/>
</dbReference>
<evidence type="ECO:0000256" key="6">
    <source>
        <dbReference type="ARBA" id="ARBA00023033"/>
    </source>
</evidence>
<keyword evidence="2" id="KW-0285">Flavoprotein</keyword>
<feature type="domain" description="Acyl-CoA dehydrogenase C-terminal" evidence="17">
    <location>
        <begin position="272"/>
        <end position="404"/>
    </location>
</feature>
<evidence type="ECO:0000256" key="2">
    <source>
        <dbReference type="ARBA" id="ARBA00022630"/>
    </source>
</evidence>
<accession>A0A4Y8WX25</accession>
<dbReference type="EMBL" id="JACHMC010000001">
    <property type="protein sequence ID" value="MBB4882258.1"/>
    <property type="molecule type" value="Genomic_DNA"/>
</dbReference>
<dbReference type="PIRSF" id="PIRSF016578">
    <property type="entry name" value="HsaA"/>
    <property type="match status" value="1"/>
</dbReference>
<dbReference type="InterPro" id="IPR013786">
    <property type="entry name" value="AcylCoA_DH/ox_N"/>
</dbReference>
<evidence type="ECO:0000313" key="19">
    <source>
        <dbReference type="Proteomes" id="UP000560081"/>
    </source>
</evidence>
<gene>
    <name evidence="18" type="ORF">BJ976_000609</name>
</gene>
<keyword evidence="19" id="KW-1185">Reference proteome</keyword>
<dbReference type="GO" id="GO:0005737">
    <property type="term" value="C:cytoplasm"/>
    <property type="evidence" value="ECO:0007669"/>
    <property type="project" value="UniProtKB-SubCell"/>
</dbReference>
<dbReference type="PANTHER" id="PTHR43884">
    <property type="entry name" value="ACYL-COA DEHYDROGENASE"/>
    <property type="match status" value="1"/>
</dbReference>
<reference evidence="18 19" key="1">
    <citation type="submission" date="2020-08" db="EMBL/GenBank/DDBJ databases">
        <title>Sequencing the genomes of 1000 actinobacteria strains.</title>
        <authorList>
            <person name="Klenk H.-P."/>
        </authorList>
    </citation>
    <scope>NUCLEOTIDE SEQUENCE [LARGE SCALE GENOMIC DNA]</scope>
    <source>
        <strain evidence="18 19">DSM 19079</strain>
    </source>
</reference>
<evidence type="ECO:0000313" key="18">
    <source>
        <dbReference type="EMBL" id="MBB4882258.1"/>
    </source>
</evidence>
<evidence type="ECO:0000256" key="3">
    <source>
        <dbReference type="ARBA" id="ARBA00022643"/>
    </source>
</evidence>
<dbReference type="InterPro" id="IPR037069">
    <property type="entry name" value="AcylCoA_DH/ox_N_sf"/>
</dbReference>
<comment type="catalytic activity">
    <reaction evidence="13">
        <text>dibenzothiophene + 2 FMNH2 + 2 O2 = dibenzothiophene 5,5-dioxide + 2 FMN + 2 H2O + 2 H(+)</text>
        <dbReference type="Rhea" id="RHEA:49072"/>
        <dbReference type="ChEBI" id="CHEBI:15377"/>
        <dbReference type="ChEBI" id="CHEBI:15378"/>
        <dbReference type="ChEBI" id="CHEBI:15379"/>
        <dbReference type="ChEBI" id="CHEBI:23681"/>
        <dbReference type="ChEBI" id="CHEBI:57618"/>
        <dbReference type="ChEBI" id="CHEBI:58210"/>
        <dbReference type="ChEBI" id="CHEBI:90356"/>
        <dbReference type="EC" id="1.14.14.21"/>
    </reaction>
</comment>
<dbReference type="GO" id="GO:0006552">
    <property type="term" value="P:L-leucine catabolic process"/>
    <property type="evidence" value="ECO:0007669"/>
    <property type="project" value="TreeGrafter"/>
</dbReference>
<dbReference type="SUPFAM" id="SSF56645">
    <property type="entry name" value="Acyl-CoA dehydrogenase NM domain-like"/>
    <property type="match status" value="1"/>
</dbReference>
<keyword evidence="4" id="KW-0547">Nucleotide-binding</keyword>
<dbReference type="OrthoDB" id="571684at2"/>
<evidence type="ECO:0000256" key="1">
    <source>
        <dbReference type="ARBA" id="ARBA00004496"/>
    </source>
</evidence>
<evidence type="ECO:0000256" key="7">
    <source>
        <dbReference type="ARBA" id="ARBA00034307"/>
    </source>
</evidence>
<evidence type="ECO:0000256" key="8">
    <source>
        <dbReference type="ARBA" id="ARBA00034317"/>
    </source>
</evidence>
<evidence type="ECO:0000256" key="14">
    <source>
        <dbReference type="SAM" id="MobiDB-lite"/>
    </source>
</evidence>
<keyword evidence="3" id="KW-0288">FMN</keyword>
<comment type="catalytic activity">
    <reaction evidence="12">
        <text>dibenzothiophene 5-oxide + FMNH2 + O2 = dibenzothiophene 5,5-dioxide + FMN + H2O + H(+)</text>
        <dbReference type="Rhea" id="RHEA:49080"/>
        <dbReference type="ChEBI" id="CHEBI:15377"/>
        <dbReference type="ChEBI" id="CHEBI:15378"/>
        <dbReference type="ChEBI" id="CHEBI:15379"/>
        <dbReference type="ChEBI" id="CHEBI:23683"/>
        <dbReference type="ChEBI" id="CHEBI:57618"/>
        <dbReference type="ChEBI" id="CHEBI:58210"/>
        <dbReference type="ChEBI" id="CHEBI:90356"/>
    </reaction>
</comment>
<evidence type="ECO:0000259" key="17">
    <source>
        <dbReference type="Pfam" id="PF08028"/>
    </source>
</evidence>
<organism evidence="18 19">
    <name type="scientific">Micrococcus flavus</name>
    <dbReference type="NCBI Taxonomy" id="384602"/>
    <lineage>
        <taxon>Bacteria</taxon>
        <taxon>Bacillati</taxon>
        <taxon>Actinomycetota</taxon>
        <taxon>Actinomycetes</taxon>
        <taxon>Micrococcales</taxon>
        <taxon>Micrococcaceae</taxon>
        <taxon>Micrococcus</taxon>
    </lineage>
</organism>
<evidence type="ECO:0000256" key="4">
    <source>
        <dbReference type="ARBA" id="ARBA00022741"/>
    </source>
</evidence>
<feature type="region of interest" description="Disordered" evidence="14">
    <location>
        <begin position="1"/>
        <end position="30"/>
    </location>
</feature>
<feature type="domain" description="Acyl-CoA oxidase/dehydrogenase middle" evidence="15">
    <location>
        <begin position="153"/>
        <end position="236"/>
    </location>
</feature>
<dbReference type="GO" id="GO:0008470">
    <property type="term" value="F:3-methylbutanoyl-CoA dehydrogenase activity"/>
    <property type="evidence" value="ECO:0007669"/>
    <property type="project" value="TreeGrafter"/>
</dbReference>
<dbReference type="PANTHER" id="PTHR43884:SF12">
    <property type="entry name" value="ISOVALERYL-COA DEHYDROGENASE, MITOCHONDRIAL-RELATED"/>
    <property type="match status" value="1"/>
</dbReference>
<dbReference type="InterPro" id="IPR009100">
    <property type="entry name" value="AcylCoA_DH/oxidase_NM_dom_sf"/>
</dbReference>
<dbReference type="Gene3D" id="1.20.140.10">
    <property type="entry name" value="Butyryl-CoA Dehydrogenase, subunit A, domain 3"/>
    <property type="match status" value="1"/>
</dbReference>
<dbReference type="Pfam" id="PF02770">
    <property type="entry name" value="Acyl-CoA_dh_M"/>
    <property type="match status" value="1"/>
</dbReference>
<sequence>MTTTTDRTDTISRPADVGTTDPGVPTTAHPADRPQFLAARARLAPVFAWLAETAAERDRERVTDREATDRLAAAGFPGLRVPEDAGGAGLTFPEAARLYVELAEADSNVLQALRVHVVNVETVLGSPAGPRRERWLHRFATGETVANATTEIGNRTGHYETRLTTRPDGSAVVNGRKAYSTGTLYADWTIVVVEDEDGAERAATVRSDAPGVTLHDDWDGFGQRLSASGTTEFTDVVVDPEELTPVGQSLDDGSSIFASQAIFQFVHLVGLTGIARAVVRDAAAYVAGRTRGFSHGAARRPGDDPQVLQVVGELEAAAFGAQAALDAVVGPLDRALRAEAAGAPLAEAEVDAVYTAVYAAQQVIARAALDAATRLFEVGGASATLRTRGLDRHWRNARVLASHNPLIYRARLLGDRAVNGTPLERHYRLGG</sequence>
<comment type="subcellular location">
    <subcellularLocation>
        <location evidence="1">Cytoplasm</location>
    </subcellularLocation>
</comment>
<comment type="similarity">
    <text evidence="8">Belongs to the DszC flavin monooxygenase family.</text>
</comment>
<evidence type="ECO:0000256" key="11">
    <source>
        <dbReference type="ARBA" id="ARBA00047859"/>
    </source>
</evidence>
<keyword evidence="5" id="KW-0560">Oxidoreductase</keyword>
<dbReference type="EC" id="1.14.14.21" evidence="9"/>
<dbReference type="Proteomes" id="UP000560081">
    <property type="component" value="Unassembled WGS sequence"/>
</dbReference>
<dbReference type="InterPro" id="IPR006091">
    <property type="entry name" value="Acyl-CoA_Oxase/DH_mid-dom"/>
</dbReference>
<dbReference type="InterPro" id="IPR013107">
    <property type="entry name" value="Acyl-CoA_DH_C"/>
</dbReference>
<name>A0A4Y8WX25_9MICC</name>
<evidence type="ECO:0000256" key="9">
    <source>
        <dbReference type="ARBA" id="ARBA00034328"/>
    </source>
</evidence>
<dbReference type="RefSeq" id="WP_135030634.1">
    <property type="nucleotide sequence ID" value="NZ_BMLA01000005.1"/>
</dbReference>
<dbReference type="GO" id="GO:0004497">
    <property type="term" value="F:monooxygenase activity"/>
    <property type="evidence" value="ECO:0007669"/>
    <property type="project" value="UniProtKB-KW"/>
</dbReference>
<feature type="domain" description="Acyl-CoA dehydrogenase/oxidase N-terminal" evidence="16">
    <location>
        <begin position="50"/>
        <end position="143"/>
    </location>
</feature>
<keyword evidence="6" id="KW-0503">Monooxygenase</keyword>
<feature type="compositionally biased region" description="Basic and acidic residues" evidence="14">
    <location>
        <begin position="1"/>
        <end position="10"/>
    </location>
</feature>
<dbReference type="Pfam" id="PF08028">
    <property type="entry name" value="Acyl-CoA_dh_2"/>
    <property type="match status" value="1"/>
</dbReference>
<comment type="catalytic activity">
    <reaction evidence="11">
        <text>dibenzothiophene + FMNH2 + O2 = dibenzothiophene 5-oxide + FMN + H2O + H(+)</text>
        <dbReference type="Rhea" id="RHEA:49076"/>
        <dbReference type="ChEBI" id="CHEBI:15377"/>
        <dbReference type="ChEBI" id="CHEBI:15378"/>
        <dbReference type="ChEBI" id="CHEBI:15379"/>
        <dbReference type="ChEBI" id="CHEBI:23681"/>
        <dbReference type="ChEBI" id="CHEBI:23683"/>
        <dbReference type="ChEBI" id="CHEBI:57618"/>
        <dbReference type="ChEBI" id="CHEBI:58210"/>
    </reaction>
</comment>